<dbReference type="CDD" id="cd05007">
    <property type="entry name" value="SIS_Etherase"/>
    <property type="match status" value="1"/>
</dbReference>
<gene>
    <name evidence="3 7" type="primary">murQ</name>
    <name evidence="6" type="ORF">CNEO2_500012</name>
    <name evidence="5" type="ORF">CNEO_43009</name>
    <name evidence="7" type="ORF">CNEONATNEC25_02349</name>
</gene>
<dbReference type="Proteomes" id="UP000431451">
    <property type="component" value="Unassembled WGS sequence"/>
</dbReference>
<dbReference type="EMBL" id="UWJD01000002">
    <property type="protein sequence ID" value="VCT84748.1"/>
    <property type="molecule type" value="Genomic_DNA"/>
</dbReference>
<dbReference type="FunFam" id="3.40.50.10490:FF:000014">
    <property type="entry name" value="N-acetylmuramic acid 6-phosphate etherase"/>
    <property type="match status" value="1"/>
</dbReference>
<dbReference type="EC" id="4.2.1.126" evidence="3"/>
<evidence type="ECO:0000313" key="5">
    <source>
        <dbReference type="EMBL" id="CAG9707403.1"/>
    </source>
</evidence>
<dbReference type="AlphaFoldDB" id="A0A653ASH0"/>
<dbReference type="EMBL" id="CAKJVE010000004">
    <property type="protein sequence ID" value="CAG9707403.1"/>
    <property type="molecule type" value="Genomic_DNA"/>
</dbReference>
<dbReference type="InterPro" id="IPR040190">
    <property type="entry name" value="MURQ/GCKR"/>
</dbReference>
<comment type="similarity">
    <text evidence="3">Belongs to the GCKR-like family. MurNAc-6-P etherase subfamily.</text>
</comment>
<evidence type="ECO:0000256" key="2">
    <source>
        <dbReference type="ARBA" id="ARBA00023277"/>
    </source>
</evidence>
<protein>
    <recommendedName>
        <fullName evidence="3">N-acetylmuramic acid 6-phosphate etherase</fullName>
        <shortName evidence="3">MurNAc-6-P etherase</shortName>
        <ecNumber evidence="3">4.2.1.126</ecNumber>
    </recommendedName>
    <alternativeName>
        <fullName evidence="3">N-acetylmuramic acid 6-phosphate hydrolase</fullName>
    </alternativeName>
    <alternativeName>
        <fullName evidence="3">N-acetylmuramic acid 6-phosphate lyase</fullName>
    </alternativeName>
</protein>
<dbReference type="Gene3D" id="1.10.8.1080">
    <property type="match status" value="1"/>
</dbReference>
<comment type="miscellaneous">
    <text evidence="3">A lyase-type mechanism (elimination/hydration) is suggested for the cleavage of the lactyl ether bond of MurNAc 6-phosphate, with the formation of an alpha,beta-unsaturated aldehyde intermediate with (E)-stereochemistry, followed by the syn addition of water to give product.</text>
</comment>
<dbReference type="Proteomes" id="UP000789738">
    <property type="component" value="Unassembled WGS sequence"/>
</dbReference>
<dbReference type="UniPathway" id="UPA00342"/>
<dbReference type="NCBIfam" id="TIGR00274">
    <property type="entry name" value="N-acetylmuramic acid 6-phosphate etherase"/>
    <property type="match status" value="1"/>
</dbReference>
<evidence type="ECO:0000256" key="1">
    <source>
        <dbReference type="ARBA" id="ARBA00023239"/>
    </source>
</evidence>
<dbReference type="PROSITE" id="PS01272">
    <property type="entry name" value="GCKR"/>
    <property type="match status" value="1"/>
</dbReference>
<name>A0A653ASH0_9CLOT</name>
<dbReference type="InterPro" id="IPR000408">
    <property type="entry name" value="Reg_chr_condens"/>
</dbReference>
<dbReference type="InterPro" id="IPR005488">
    <property type="entry name" value="Etherase_MurQ"/>
</dbReference>
<dbReference type="PANTHER" id="PTHR10088:SF4">
    <property type="entry name" value="GLUCOKINASE REGULATORY PROTEIN"/>
    <property type="match status" value="1"/>
</dbReference>
<feature type="active site" description="Proton donor" evidence="3">
    <location>
        <position position="85"/>
    </location>
</feature>
<evidence type="ECO:0000313" key="6">
    <source>
        <dbReference type="EMBL" id="CAI3646041.1"/>
    </source>
</evidence>
<dbReference type="GO" id="GO:0097173">
    <property type="term" value="P:N-acetylmuramic acid catabolic process"/>
    <property type="evidence" value="ECO:0007669"/>
    <property type="project" value="UniProtKB-UniPathway"/>
</dbReference>
<feature type="active site" evidence="3">
    <location>
        <position position="116"/>
    </location>
</feature>
<dbReference type="PROSITE" id="PS50012">
    <property type="entry name" value="RCC1_3"/>
    <property type="match status" value="1"/>
</dbReference>
<evidence type="ECO:0000313" key="8">
    <source>
        <dbReference type="Proteomes" id="UP000431451"/>
    </source>
</evidence>
<dbReference type="Pfam" id="PF20741">
    <property type="entry name" value="GKRP-like_C"/>
    <property type="match status" value="1"/>
</dbReference>
<dbReference type="GO" id="GO:0046348">
    <property type="term" value="P:amino sugar catabolic process"/>
    <property type="evidence" value="ECO:0007669"/>
    <property type="project" value="InterPro"/>
</dbReference>
<proteinExistence type="inferred from homology"/>
<evidence type="ECO:0000259" key="4">
    <source>
        <dbReference type="PROSITE" id="PS51464"/>
    </source>
</evidence>
<evidence type="ECO:0000313" key="7">
    <source>
        <dbReference type="EMBL" id="VCT84748.1"/>
    </source>
</evidence>
<reference evidence="6" key="3">
    <citation type="submission" date="2022-10" db="EMBL/GenBank/DDBJ databases">
        <authorList>
            <person name="Aires J."/>
            <person name="Mesa V."/>
        </authorList>
    </citation>
    <scope>NUCLEOTIDE SEQUENCE</scope>
    <source>
        <strain evidence="6">Clostridium neonatale JD116</strain>
    </source>
</reference>
<dbReference type="PROSITE" id="PS51464">
    <property type="entry name" value="SIS"/>
    <property type="match status" value="1"/>
</dbReference>
<dbReference type="GO" id="GO:0016835">
    <property type="term" value="F:carbon-oxygen lyase activity"/>
    <property type="evidence" value="ECO:0007669"/>
    <property type="project" value="UniProtKB-UniRule"/>
</dbReference>
<dbReference type="PANTHER" id="PTHR10088">
    <property type="entry name" value="GLUCOKINASE REGULATORY PROTEIN"/>
    <property type="match status" value="1"/>
</dbReference>
<dbReference type="RefSeq" id="WP_159116439.1">
    <property type="nucleotide sequence ID" value="NZ_CAKJVE010000004.1"/>
</dbReference>
<comment type="function">
    <text evidence="3">Specifically catalyzes the cleavage of the D-lactyl ether substituent of MurNAc 6-phosphate, producing GlcNAc 6-phosphate and D-lactate.</text>
</comment>
<dbReference type="Gene3D" id="3.40.50.10490">
    <property type="entry name" value="Glucose-6-phosphate isomerase like protein, domain 1"/>
    <property type="match status" value="1"/>
</dbReference>
<accession>A0A653ASH0</accession>
<sequence length="304" mass="32678">MKVDLNVLDTETINENTVNIDTMNTKDILTTINSEDKKITFAVEKAIPSIEKLIDLAYERMLLGGRIIYIGAGTSGRLGVLDASECPPTYGVDPSLVQGLIAGGYEALLKAKEGAEDSLTLAKDDLIKINLNKNDTVIGLAASGRTPYVVAGLDYANEIGALTGAISCVHNSIIGKHAKVSIEAVTGAEVITGSTRMKAGTAQKMILNMISTSLMIKLGKVYHNLMVDVQPTNEKLIERAKNIIAKSSECTLEEANKYLIESDYNVKIAICMVLTKKDKNICSNILAKENGNISNAIRTIKSNS</sequence>
<reference evidence="7 8" key="1">
    <citation type="submission" date="2018-06" db="EMBL/GenBank/DDBJ databases">
        <authorList>
            <consortium name="IHU Genomes"/>
        </authorList>
    </citation>
    <scope>NUCLEOTIDE SEQUENCE [LARGE SCALE GENOMIC DNA]</scope>
    <source>
        <strain evidence="7 8">NEC25</strain>
    </source>
</reference>
<keyword evidence="1 3" id="KW-0456">Lyase</keyword>
<reference evidence="5" key="2">
    <citation type="submission" date="2021-10" db="EMBL/GenBank/DDBJ databases">
        <authorList>
            <person name="Mesa V."/>
        </authorList>
    </citation>
    <scope>NUCLEOTIDE SEQUENCE</scope>
    <source>
        <strain evidence="5">CC3_PB</strain>
    </source>
</reference>
<organism evidence="7 8">
    <name type="scientific">Clostridium neonatale</name>
    <dbReference type="NCBI Taxonomy" id="137838"/>
    <lineage>
        <taxon>Bacteria</taxon>
        <taxon>Bacillati</taxon>
        <taxon>Bacillota</taxon>
        <taxon>Clostridia</taxon>
        <taxon>Eubacteriales</taxon>
        <taxon>Clostridiaceae</taxon>
        <taxon>Clostridium</taxon>
    </lineage>
</organism>
<dbReference type="SUPFAM" id="SSF53697">
    <property type="entry name" value="SIS domain"/>
    <property type="match status" value="1"/>
</dbReference>
<dbReference type="Pfam" id="PF22645">
    <property type="entry name" value="GKRP_SIS_N"/>
    <property type="match status" value="1"/>
</dbReference>
<dbReference type="InterPro" id="IPR001347">
    <property type="entry name" value="SIS_dom"/>
</dbReference>
<dbReference type="EMBL" id="CAMTCP010000249">
    <property type="protein sequence ID" value="CAI3646041.1"/>
    <property type="molecule type" value="Genomic_DNA"/>
</dbReference>
<dbReference type="Proteomes" id="UP001189143">
    <property type="component" value="Unassembled WGS sequence"/>
</dbReference>
<comment type="catalytic activity">
    <reaction evidence="3">
        <text>N-acetyl-D-muramate 6-phosphate + H2O = N-acetyl-D-glucosamine 6-phosphate + (R)-lactate</text>
        <dbReference type="Rhea" id="RHEA:26410"/>
        <dbReference type="ChEBI" id="CHEBI:15377"/>
        <dbReference type="ChEBI" id="CHEBI:16004"/>
        <dbReference type="ChEBI" id="CHEBI:57513"/>
        <dbReference type="ChEBI" id="CHEBI:58722"/>
        <dbReference type="EC" id="4.2.1.126"/>
    </reaction>
</comment>
<dbReference type="InterPro" id="IPR046348">
    <property type="entry name" value="SIS_dom_sf"/>
</dbReference>
<dbReference type="NCBIfam" id="NF003915">
    <property type="entry name" value="PRK05441.1"/>
    <property type="match status" value="1"/>
</dbReference>
<dbReference type="GO" id="GO:0009254">
    <property type="term" value="P:peptidoglycan turnover"/>
    <property type="evidence" value="ECO:0007669"/>
    <property type="project" value="TreeGrafter"/>
</dbReference>
<feature type="domain" description="SIS" evidence="4">
    <location>
        <begin position="57"/>
        <end position="220"/>
    </location>
</feature>
<keyword evidence="2 3" id="KW-0119">Carbohydrate metabolism</keyword>
<evidence type="ECO:0000256" key="3">
    <source>
        <dbReference type="HAMAP-Rule" id="MF_00068"/>
    </source>
</evidence>
<comment type="subunit">
    <text evidence="3">Homodimer.</text>
</comment>
<dbReference type="HAMAP" id="MF_00068">
    <property type="entry name" value="MurQ"/>
    <property type="match status" value="1"/>
</dbReference>
<dbReference type="GO" id="GO:0097367">
    <property type="term" value="F:carbohydrate derivative binding"/>
    <property type="evidence" value="ECO:0007669"/>
    <property type="project" value="InterPro"/>
</dbReference>
<dbReference type="GO" id="GO:0016803">
    <property type="term" value="F:ether hydrolase activity"/>
    <property type="evidence" value="ECO:0007669"/>
    <property type="project" value="TreeGrafter"/>
</dbReference>
<dbReference type="NCBIfam" id="NF009222">
    <property type="entry name" value="PRK12570.1"/>
    <property type="match status" value="1"/>
</dbReference>
<comment type="pathway">
    <text evidence="3">Amino-sugar metabolism; N-acetylmuramate degradation.</text>
</comment>
<dbReference type="InterPro" id="IPR005486">
    <property type="entry name" value="Glucokinase_regulatory_CS"/>
</dbReference>